<sequence length="128" mass="14078">MGKIWFTLEKKEWTDPETGLVYQVNADGTVFMLRPLGGSGMLGNISIEGGLSILKFKGLIQNMSLRGLTHQQLVRAFEGTGFTLSGHAIKRLKDIRISNLGFNTLNDIKQIFNKGIPFDAGGGIRQIL</sequence>
<accession>A0ABV5FQI8</accession>
<name>A0ABV5FQI8_9FLAO</name>
<proteinExistence type="predicted"/>
<evidence type="ECO:0000313" key="1">
    <source>
        <dbReference type="EMBL" id="MFB9065812.1"/>
    </source>
</evidence>
<evidence type="ECO:0000313" key="2">
    <source>
        <dbReference type="Proteomes" id="UP001589589"/>
    </source>
</evidence>
<dbReference type="RefSeq" id="WP_290263476.1">
    <property type="nucleotide sequence ID" value="NZ_JAUFQQ010000003.1"/>
</dbReference>
<gene>
    <name evidence="1" type="ORF">ACFFUQ_17460</name>
</gene>
<comment type="caution">
    <text evidence="1">The sequence shown here is derived from an EMBL/GenBank/DDBJ whole genome shotgun (WGS) entry which is preliminary data.</text>
</comment>
<dbReference type="EMBL" id="JBHMEX010000056">
    <property type="protein sequence ID" value="MFB9065812.1"/>
    <property type="molecule type" value="Genomic_DNA"/>
</dbReference>
<dbReference type="Proteomes" id="UP001589589">
    <property type="component" value="Unassembled WGS sequence"/>
</dbReference>
<organism evidence="1 2">
    <name type="scientific">Flavobacterium branchiarum</name>
    <dbReference type="NCBI Taxonomy" id="1114870"/>
    <lineage>
        <taxon>Bacteria</taxon>
        <taxon>Pseudomonadati</taxon>
        <taxon>Bacteroidota</taxon>
        <taxon>Flavobacteriia</taxon>
        <taxon>Flavobacteriales</taxon>
        <taxon>Flavobacteriaceae</taxon>
        <taxon>Flavobacterium</taxon>
    </lineage>
</organism>
<reference evidence="1 2" key="1">
    <citation type="submission" date="2024-09" db="EMBL/GenBank/DDBJ databases">
        <authorList>
            <person name="Sun Q."/>
            <person name="Mori K."/>
        </authorList>
    </citation>
    <scope>NUCLEOTIDE SEQUENCE [LARGE SCALE GENOMIC DNA]</scope>
    <source>
        <strain evidence="1 2">CECT 7908</strain>
    </source>
</reference>
<keyword evidence="2" id="KW-1185">Reference proteome</keyword>
<protein>
    <submittedName>
        <fullName evidence="1">Uncharacterized protein</fullName>
    </submittedName>
</protein>